<comment type="caution">
    <text evidence="2">The sequence shown here is derived from an EMBL/GenBank/DDBJ whole genome shotgun (WGS) entry which is preliminary data.</text>
</comment>
<keyword evidence="1" id="KW-0812">Transmembrane</keyword>
<keyword evidence="1" id="KW-1133">Transmembrane helix</keyword>
<dbReference type="EMBL" id="AFAR01000205">
    <property type="protein sequence ID" value="EGF25850.1"/>
    <property type="molecule type" value="Genomic_DNA"/>
</dbReference>
<dbReference type="AlphaFoldDB" id="F2AWT7"/>
<feature type="transmembrane region" description="Helical" evidence="1">
    <location>
        <begin position="69"/>
        <end position="86"/>
    </location>
</feature>
<feature type="transmembrane region" description="Helical" evidence="1">
    <location>
        <begin position="98"/>
        <end position="120"/>
    </location>
</feature>
<reference evidence="2 3" key="1">
    <citation type="journal article" date="2013" name="Mar. Genomics">
        <title>Expression of sulfatases in Rhodopirellula baltica and the diversity of sulfatases in the genus Rhodopirellula.</title>
        <authorList>
            <person name="Wegner C.E."/>
            <person name="Richter-Heitmann T."/>
            <person name="Klindworth A."/>
            <person name="Klockow C."/>
            <person name="Richter M."/>
            <person name="Achstetter T."/>
            <person name="Glockner F.O."/>
            <person name="Harder J."/>
        </authorList>
    </citation>
    <scope>NUCLEOTIDE SEQUENCE [LARGE SCALE GENOMIC DNA]</scope>
    <source>
        <strain evidence="2 3">WH47</strain>
    </source>
</reference>
<name>F2AWT7_RHOBT</name>
<keyword evidence="1" id="KW-0472">Membrane</keyword>
<dbReference type="RefSeq" id="WP_007328097.1">
    <property type="nucleotide sequence ID" value="NZ_AFAR01000205.1"/>
</dbReference>
<sequence length="266" mass="29572">MNQPESSKSLFLGGAAKATAANRERDVPRMGAESGYEAVVVEDVAPVRISAFIGFLISLASFTAAVAKPMLVLPALAIVICLFALRKHAGKAKPVGTTVARIGLALACLFGSTGFFVHYLKYRTLGDQATYFAQQYLELAANGEEALALELQKSAPNRQVSTMKLDAAYKLDQSAQEQLETFRAGPYSDVKRLGPEIPWELDRRPRVFQKYGREKVDTYWRDPTGQFDNVIQIELQWNPSRDKDESDWQVTLFQIERELIVAPVVL</sequence>
<dbReference type="Proteomes" id="UP000006222">
    <property type="component" value="Unassembled WGS sequence"/>
</dbReference>
<evidence type="ECO:0000313" key="2">
    <source>
        <dbReference type="EMBL" id="EGF25850.1"/>
    </source>
</evidence>
<protein>
    <submittedName>
        <fullName evidence="2">Uncharacterized protein</fullName>
    </submittedName>
</protein>
<accession>F2AWT7</accession>
<evidence type="ECO:0000256" key="1">
    <source>
        <dbReference type="SAM" id="Phobius"/>
    </source>
</evidence>
<evidence type="ECO:0000313" key="3">
    <source>
        <dbReference type="Proteomes" id="UP000006222"/>
    </source>
</evidence>
<gene>
    <name evidence="2" type="ORF">RBWH47_06001</name>
</gene>
<organism evidence="2 3">
    <name type="scientific">Rhodopirellula baltica WH47</name>
    <dbReference type="NCBI Taxonomy" id="991778"/>
    <lineage>
        <taxon>Bacteria</taxon>
        <taxon>Pseudomonadati</taxon>
        <taxon>Planctomycetota</taxon>
        <taxon>Planctomycetia</taxon>
        <taxon>Pirellulales</taxon>
        <taxon>Pirellulaceae</taxon>
        <taxon>Rhodopirellula</taxon>
    </lineage>
</organism>
<dbReference type="PATRIC" id="fig|991778.3.peg.4438"/>
<proteinExistence type="predicted"/>